<accession>A0A7W0C9N6</accession>
<dbReference type="Pfam" id="PF11992">
    <property type="entry name" value="TgpA_N"/>
    <property type="match status" value="1"/>
</dbReference>
<feature type="transmembrane region" description="Helical" evidence="1">
    <location>
        <begin position="541"/>
        <end position="559"/>
    </location>
</feature>
<keyword evidence="3" id="KW-0645">Protease</keyword>
<keyword evidence="1" id="KW-0812">Transmembrane</keyword>
<dbReference type="PANTHER" id="PTHR42736:SF1">
    <property type="entry name" value="PROTEIN-GLUTAMINE GAMMA-GLUTAMYLTRANSFERASE"/>
    <property type="match status" value="1"/>
</dbReference>
<dbReference type="Pfam" id="PF01841">
    <property type="entry name" value="Transglut_core"/>
    <property type="match status" value="1"/>
</dbReference>
<dbReference type="Pfam" id="PF13559">
    <property type="entry name" value="DUF4129"/>
    <property type="match status" value="1"/>
</dbReference>
<dbReference type="EMBL" id="JACDUS010000005">
    <property type="protein sequence ID" value="MBA2881693.1"/>
    <property type="molecule type" value="Genomic_DNA"/>
</dbReference>
<gene>
    <name evidence="3" type="ORF">HNR65_002024</name>
</gene>
<feature type="transmembrane region" description="Helical" evidence="1">
    <location>
        <begin position="156"/>
        <end position="175"/>
    </location>
</feature>
<dbReference type="RefSeq" id="WP_181551357.1">
    <property type="nucleotide sequence ID" value="NZ_JACDUS010000005.1"/>
</dbReference>
<feature type="transmembrane region" description="Helical" evidence="1">
    <location>
        <begin position="56"/>
        <end position="74"/>
    </location>
</feature>
<comment type="caution">
    <text evidence="3">The sequence shown here is derived from an EMBL/GenBank/DDBJ whole genome shotgun (WGS) entry which is preliminary data.</text>
</comment>
<feature type="transmembrane region" description="Helical" evidence="1">
    <location>
        <begin position="30"/>
        <end position="49"/>
    </location>
</feature>
<proteinExistence type="predicted"/>
<evidence type="ECO:0000313" key="4">
    <source>
        <dbReference type="Proteomes" id="UP000525298"/>
    </source>
</evidence>
<sequence>MNTEKKYLPALIAALAAAILPHTLQMAPWITAWCAAMWAYLLLCMRTGWPQPGRRVRILLSVAGIAGLVATYGIGFGSDAFVGLLAVMAALKPFEISTHRDRMITVFIAYFIIISSLLRSETFAITLYMFFSVLLTTAALVRINDPLGAYKTSARRAGLVMAQALPLMILLFLLFPRLEGSLVGFSQTNLGQTGFSDQLSPGSVANLVQNNDPAFRAQFDGPVILPEQRYWRGVVFSRFDGRAWHSADRVPKLNQSIQGGDSVEYTISLEPHNQQWVFALDLPAKAPSRRTTLKRDFTVVSRRSITRKRRYQMRSYTRYNTATVDYGVKDALNLPQETNPRARDLAADLAENSTGFGEIVENALSFLRDNNFAYTLQPPLLGHNPVDDFLFESRKGYCEHYASAFAFLMRAAGVPARIVGGYLGGQVNPWAQYLIIRQSDAHVWVEVWYPENGWTRVDPTLEVAPERLDQGAAGSLQPGELGGNFARKYLRPITSFIDQVRLGWDAMGLQWEAWFSAYSKQQQQDLLKALGIDTRSWKGPFLMLLAAAAGAAGLFWLHARLQNRAARKKTAPEARYYEKFCSKMARVAIVRPQHMGPLEFAEYIAEKRPDLEKPVHEITRLYIALRYRPAAGQNTRKQFIAKIRAFDPAKDKPPV</sequence>
<dbReference type="InterPro" id="IPR052901">
    <property type="entry name" value="Bact_TGase-like"/>
</dbReference>
<dbReference type="InterPro" id="IPR025403">
    <property type="entry name" value="TgpA-like_C"/>
</dbReference>
<feature type="transmembrane region" description="Helical" evidence="1">
    <location>
        <begin position="125"/>
        <end position="144"/>
    </location>
</feature>
<dbReference type="InterPro" id="IPR021878">
    <property type="entry name" value="TgpA_N"/>
</dbReference>
<evidence type="ECO:0000256" key="1">
    <source>
        <dbReference type="SAM" id="Phobius"/>
    </source>
</evidence>
<keyword evidence="3" id="KW-0378">Hydrolase</keyword>
<dbReference type="PANTHER" id="PTHR42736">
    <property type="entry name" value="PROTEIN-GLUTAMINE GAMMA-GLUTAMYLTRANSFERASE"/>
    <property type="match status" value="1"/>
</dbReference>
<organism evidence="3 4">
    <name type="scientific">Desulfosalsimonas propionicica</name>
    <dbReference type="NCBI Taxonomy" id="332175"/>
    <lineage>
        <taxon>Bacteria</taxon>
        <taxon>Pseudomonadati</taxon>
        <taxon>Thermodesulfobacteriota</taxon>
        <taxon>Desulfobacteria</taxon>
        <taxon>Desulfobacterales</taxon>
        <taxon>Desulfosalsimonadaceae</taxon>
        <taxon>Desulfosalsimonas</taxon>
    </lineage>
</organism>
<dbReference type="GO" id="GO:0008233">
    <property type="term" value="F:peptidase activity"/>
    <property type="evidence" value="ECO:0007669"/>
    <property type="project" value="UniProtKB-KW"/>
</dbReference>
<dbReference type="Gene3D" id="3.10.620.30">
    <property type="match status" value="1"/>
</dbReference>
<dbReference type="AlphaFoldDB" id="A0A7W0C9N6"/>
<dbReference type="InterPro" id="IPR038765">
    <property type="entry name" value="Papain-like_cys_pep_sf"/>
</dbReference>
<dbReference type="SMART" id="SM00460">
    <property type="entry name" value="TGc"/>
    <property type="match status" value="1"/>
</dbReference>
<keyword evidence="4" id="KW-1185">Reference proteome</keyword>
<feature type="domain" description="Transglutaminase-like" evidence="2">
    <location>
        <begin position="390"/>
        <end position="461"/>
    </location>
</feature>
<evidence type="ECO:0000313" key="3">
    <source>
        <dbReference type="EMBL" id="MBA2881693.1"/>
    </source>
</evidence>
<feature type="transmembrane region" description="Helical" evidence="1">
    <location>
        <begin position="7"/>
        <end position="24"/>
    </location>
</feature>
<reference evidence="3 4" key="1">
    <citation type="submission" date="2020-07" db="EMBL/GenBank/DDBJ databases">
        <title>Genomic Encyclopedia of Type Strains, Phase IV (KMG-IV): sequencing the most valuable type-strain genomes for metagenomic binning, comparative biology and taxonomic classification.</title>
        <authorList>
            <person name="Goeker M."/>
        </authorList>
    </citation>
    <scope>NUCLEOTIDE SEQUENCE [LARGE SCALE GENOMIC DNA]</scope>
    <source>
        <strain evidence="3 4">DSM 17721</strain>
    </source>
</reference>
<protein>
    <submittedName>
        <fullName evidence="3">Transglutaminase-like putative cysteine protease</fullName>
    </submittedName>
</protein>
<keyword evidence="1" id="KW-0472">Membrane</keyword>
<dbReference type="SUPFAM" id="SSF54001">
    <property type="entry name" value="Cysteine proteinases"/>
    <property type="match status" value="1"/>
</dbReference>
<keyword evidence="1" id="KW-1133">Transmembrane helix</keyword>
<dbReference type="GO" id="GO:0006508">
    <property type="term" value="P:proteolysis"/>
    <property type="evidence" value="ECO:0007669"/>
    <property type="project" value="UniProtKB-KW"/>
</dbReference>
<evidence type="ECO:0000259" key="2">
    <source>
        <dbReference type="SMART" id="SM00460"/>
    </source>
</evidence>
<name>A0A7W0C9N6_9BACT</name>
<dbReference type="Proteomes" id="UP000525298">
    <property type="component" value="Unassembled WGS sequence"/>
</dbReference>
<dbReference type="InterPro" id="IPR002931">
    <property type="entry name" value="Transglutaminase-like"/>
</dbReference>